<evidence type="ECO:0000313" key="3">
    <source>
        <dbReference type="Proteomes" id="UP000000268"/>
    </source>
</evidence>
<dbReference type="CDD" id="cd01951">
    <property type="entry name" value="lectin_L-type"/>
    <property type="match status" value="1"/>
</dbReference>
<dbReference type="PANTHER" id="PTHR32401">
    <property type="entry name" value="CONCANAVALIN A-LIKE LECTIN FAMILY PROTEIN"/>
    <property type="match status" value="1"/>
</dbReference>
<dbReference type="HOGENOM" id="CLU_083805_0_0_3"/>
<dbReference type="InterPro" id="IPR056573">
    <property type="entry name" value="Lectin_L-type_dom"/>
</dbReference>
<feature type="domain" description="Legume lectin" evidence="1">
    <location>
        <begin position="73"/>
        <end position="288"/>
    </location>
</feature>
<sequence length="289" mass="30243">MFGDVNNGTLYAATFDSNRQISNVQVFDSNIPFVVDMKTGPDGRLYGVDLVSGEILKWEPVTLLPSPQPNLSASFNNFADLSSLNLNGSASGANSRLRLTPASGNRAGSAFFNQAFQVGGNTSFSTQFQFQITGSQGTNGADGFSLVLQNSPAGSNAVGRFGGDIGYGGITRSIAIEFDTFNNGPMDLNSNHLSILSNGITDAPLASVNAPFDLNNGDTLTAWVDYNGTTNLLQVYLANSTIQPSTAVLSANVDLAGLLGNQAFIGFTAGTGGLVNNHEILTWSFSSTV</sequence>
<dbReference type="GO" id="GO:0030246">
    <property type="term" value="F:carbohydrate binding"/>
    <property type="evidence" value="ECO:0007669"/>
    <property type="project" value="InterPro"/>
</dbReference>
<dbReference type="InterPro" id="IPR013320">
    <property type="entry name" value="ConA-like_dom_sf"/>
</dbReference>
<dbReference type="SUPFAM" id="SSF49899">
    <property type="entry name" value="Concanavalin A-like lectins/glucanases"/>
    <property type="match status" value="1"/>
</dbReference>
<dbReference type="InterPro" id="IPR001220">
    <property type="entry name" value="Legume_lectin_dom"/>
</dbReference>
<dbReference type="AlphaFoldDB" id="B0CB72"/>
<organism evidence="2 3">
    <name type="scientific">Acaryochloris marina (strain MBIC 11017)</name>
    <dbReference type="NCBI Taxonomy" id="329726"/>
    <lineage>
        <taxon>Bacteria</taxon>
        <taxon>Bacillati</taxon>
        <taxon>Cyanobacteriota</taxon>
        <taxon>Cyanophyceae</taxon>
        <taxon>Acaryochloridales</taxon>
        <taxon>Acaryochloridaceae</taxon>
        <taxon>Acaryochloris</taxon>
    </lineage>
</organism>
<dbReference type="Pfam" id="PF00139">
    <property type="entry name" value="Lectin_legB"/>
    <property type="match status" value="1"/>
</dbReference>
<keyword evidence="2" id="KW-0808">Transferase</keyword>
<dbReference type="Proteomes" id="UP000000268">
    <property type="component" value="Chromosome"/>
</dbReference>
<dbReference type="EMBL" id="CP000828">
    <property type="protein sequence ID" value="ABW26711.1"/>
    <property type="molecule type" value="Genomic_DNA"/>
</dbReference>
<dbReference type="STRING" id="329726.AM1_1690"/>
<proteinExistence type="predicted"/>
<dbReference type="SUPFAM" id="SSF63829">
    <property type="entry name" value="Calcium-dependent phosphotriesterase"/>
    <property type="match status" value="1"/>
</dbReference>
<evidence type="ECO:0000259" key="1">
    <source>
        <dbReference type="Pfam" id="PF00139"/>
    </source>
</evidence>
<dbReference type="InterPro" id="IPR050258">
    <property type="entry name" value="Leguminous_Lectin"/>
</dbReference>
<dbReference type="GO" id="GO:0016301">
    <property type="term" value="F:kinase activity"/>
    <property type="evidence" value="ECO:0007669"/>
    <property type="project" value="UniProtKB-KW"/>
</dbReference>
<keyword evidence="2" id="KW-0418">Kinase</keyword>
<dbReference type="eggNOG" id="COG2133">
    <property type="taxonomic scope" value="Bacteria"/>
</dbReference>
<gene>
    <name evidence="2" type="ordered locus">AM1_1690</name>
</gene>
<dbReference type="Gene3D" id="2.60.120.200">
    <property type="match status" value="1"/>
</dbReference>
<reference evidence="2 3" key="1">
    <citation type="journal article" date="2008" name="Proc. Natl. Acad. Sci. U.S.A.">
        <title>Niche adaptation and genome expansion in the chlorophyll d-producing cyanobacterium Acaryochloris marina.</title>
        <authorList>
            <person name="Swingley W.D."/>
            <person name="Chen M."/>
            <person name="Cheung P.C."/>
            <person name="Conrad A.L."/>
            <person name="Dejesa L.C."/>
            <person name="Hao J."/>
            <person name="Honchak B.M."/>
            <person name="Karbach L.E."/>
            <person name="Kurdoglu A."/>
            <person name="Lahiri S."/>
            <person name="Mastrian S.D."/>
            <person name="Miyashita H."/>
            <person name="Page L."/>
            <person name="Ramakrishna P."/>
            <person name="Satoh S."/>
            <person name="Sattley W.M."/>
            <person name="Shimada Y."/>
            <person name="Taylor H.L."/>
            <person name="Tomo T."/>
            <person name="Tsuchiya T."/>
            <person name="Wang Z.T."/>
            <person name="Raymond J."/>
            <person name="Mimuro M."/>
            <person name="Blankenship R.E."/>
            <person name="Touchman J.W."/>
        </authorList>
    </citation>
    <scope>NUCLEOTIDE SEQUENCE [LARGE SCALE GENOMIC DNA]</scope>
    <source>
        <strain evidence="3">MBIC 11017</strain>
    </source>
</reference>
<evidence type="ECO:0000313" key="2">
    <source>
        <dbReference type="EMBL" id="ABW26711.1"/>
    </source>
</evidence>
<keyword evidence="3" id="KW-1185">Reference proteome</keyword>
<dbReference type="KEGG" id="amr:AM1_1690"/>
<name>B0CB72_ACAM1</name>
<protein>
    <submittedName>
        <fullName evidence="2">Protein kinase, putative</fullName>
    </submittedName>
</protein>
<accession>B0CB72</accession>
<dbReference type="PANTHER" id="PTHR32401:SF48">
    <property type="entry name" value="LEGUME LECTIN DOMAIN-CONTAINING PROTEIN"/>
    <property type="match status" value="1"/>
</dbReference>